<feature type="transmembrane region" description="Helical" evidence="10">
    <location>
        <begin position="289"/>
        <end position="308"/>
    </location>
</feature>
<keyword evidence="4" id="KW-1003">Cell membrane</keyword>
<organism evidence="12 13">
    <name type="scientific">Nonomuraea fuscirosea</name>
    <dbReference type="NCBI Taxonomy" id="1291556"/>
    <lineage>
        <taxon>Bacteria</taxon>
        <taxon>Bacillati</taxon>
        <taxon>Actinomycetota</taxon>
        <taxon>Actinomycetes</taxon>
        <taxon>Streptosporangiales</taxon>
        <taxon>Streptosporangiaceae</taxon>
        <taxon>Nonomuraea</taxon>
    </lineage>
</organism>
<feature type="transmembrane region" description="Helical" evidence="10">
    <location>
        <begin position="122"/>
        <end position="143"/>
    </location>
</feature>
<evidence type="ECO:0000313" key="12">
    <source>
        <dbReference type="EMBL" id="PRX47412.1"/>
    </source>
</evidence>
<evidence type="ECO:0000256" key="10">
    <source>
        <dbReference type="SAM" id="Phobius"/>
    </source>
</evidence>
<evidence type="ECO:0000256" key="3">
    <source>
        <dbReference type="ARBA" id="ARBA00022449"/>
    </source>
</evidence>
<feature type="transmembrane region" description="Helical" evidence="10">
    <location>
        <begin position="422"/>
        <end position="439"/>
    </location>
</feature>
<dbReference type="PANTHER" id="PTHR33451:SF3">
    <property type="entry name" value="MALATE-2H(+)_NA(+)-LACTATE ANTIPORTER"/>
    <property type="match status" value="1"/>
</dbReference>
<keyword evidence="6 10" id="KW-1133">Transmembrane helix</keyword>
<comment type="subcellular location">
    <subcellularLocation>
        <location evidence="1">Cell membrane</location>
        <topology evidence="1">Multi-pass membrane protein</topology>
    </subcellularLocation>
</comment>
<sequence>MHLVVTAAGVGRLSFSFLGGEGRTRDVGGDGGYAGDEAMSDGKEGDTQQDTGRSVRPPSVADLVIVLGTLVVLIGGSLALFGLTALDGPIQVALVLCAMVAMLVVLKNGNRWEEVEASGQRALSSITSAVFILLAVGALIGTWNMSGTIPTLVYYGIQLLSPGWYYAAAALLCGIVAMSIGSSWTTAATIGVGLVGIATMLGVSAPITAGAVISGAYLGDKLSPLSETTVLTAQMVRVNVYEHIKRQAWTSIPAFVIAFVLFLLIGWFWGPAATDLGDTGSELTALGDLYWITPLNLLPLLLLVVLSARKVPATLALIAAAIFAGIVGIITQPAVIRAFVGEPALNPVVAGIKATWRAMANGYEKTSGLADVDRLLSRGGMDSMLPTLWLIIGAVTFGTLLEEFGLLNRLIEPMVRAAKGTGRLFVAVFASAFGLNIVAGDQYIALVLPARVFRVEFTKRGLAPTNLSRLTADSGTVTSPLVPWNSCGAFMGAVLGVPTLAYLPFCFFNIASPLLSVVYGFTGFKVEHGSPEGGREERKPQSG</sequence>
<name>A0A2T0LU91_9ACTN</name>
<feature type="transmembrane region" description="Helical" evidence="10">
    <location>
        <begin position="63"/>
        <end position="84"/>
    </location>
</feature>
<dbReference type="PANTHER" id="PTHR33451">
    <property type="entry name" value="MALATE-2H(+)/NA(+)-LACTATE ANTIPORTER"/>
    <property type="match status" value="1"/>
</dbReference>
<feature type="transmembrane region" description="Helical" evidence="10">
    <location>
        <begin position="252"/>
        <end position="269"/>
    </location>
</feature>
<keyword evidence="13" id="KW-1185">Reference proteome</keyword>
<dbReference type="GO" id="GO:0005886">
    <property type="term" value="C:plasma membrane"/>
    <property type="evidence" value="ECO:0007669"/>
    <property type="project" value="UniProtKB-SubCell"/>
</dbReference>
<evidence type="ECO:0000256" key="8">
    <source>
        <dbReference type="ARBA" id="ARBA00038435"/>
    </source>
</evidence>
<feature type="transmembrane region" description="Helical" evidence="10">
    <location>
        <begin position="192"/>
        <end position="216"/>
    </location>
</feature>
<dbReference type="EMBL" id="PVNG01000042">
    <property type="protein sequence ID" value="PRX47412.1"/>
    <property type="molecule type" value="Genomic_DNA"/>
</dbReference>
<feature type="domain" description="Na+/H+ antiporter NhaC-like C-terminal" evidence="11">
    <location>
        <begin position="215"/>
        <end position="524"/>
    </location>
</feature>
<feature type="transmembrane region" description="Helical" evidence="10">
    <location>
        <begin position="315"/>
        <end position="336"/>
    </location>
</feature>
<evidence type="ECO:0000256" key="9">
    <source>
        <dbReference type="SAM" id="MobiDB-lite"/>
    </source>
</evidence>
<evidence type="ECO:0000256" key="2">
    <source>
        <dbReference type="ARBA" id="ARBA00022448"/>
    </source>
</evidence>
<dbReference type="InterPro" id="IPR004770">
    <property type="entry name" value="Na/H_antiport_NhaC"/>
</dbReference>
<evidence type="ECO:0000313" key="13">
    <source>
        <dbReference type="Proteomes" id="UP000238312"/>
    </source>
</evidence>
<feature type="transmembrane region" description="Helical" evidence="10">
    <location>
        <begin position="500"/>
        <end position="521"/>
    </location>
</feature>
<dbReference type="Proteomes" id="UP000238312">
    <property type="component" value="Unassembled WGS sequence"/>
</dbReference>
<keyword evidence="3" id="KW-0050">Antiport</keyword>
<gene>
    <name evidence="12" type="ORF">B0I32_1429</name>
</gene>
<feature type="transmembrane region" description="Helical" evidence="10">
    <location>
        <begin position="222"/>
        <end position="240"/>
    </location>
</feature>
<dbReference type="InterPro" id="IPR052180">
    <property type="entry name" value="NhaC_Na-H+_Antiporter"/>
</dbReference>
<dbReference type="InterPro" id="IPR018461">
    <property type="entry name" value="Na/H_Antiport_NhaC-like_C"/>
</dbReference>
<dbReference type="AlphaFoldDB" id="A0A2T0LU91"/>
<evidence type="ECO:0000256" key="5">
    <source>
        <dbReference type="ARBA" id="ARBA00022692"/>
    </source>
</evidence>
<protein>
    <submittedName>
        <fullName evidence="12">Transporter (NhaC family)</fullName>
    </submittedName>
</protein>
<evidence type="ECO:0000259" key="11">
    <source>
        <dbReference type="Pfam" id="PF03553"/>
    </source>
</evidence>
<evidence type="ECO:0000256" key="7">
    <source>
        <dbReference type="ARBA" id="ARBA00023136"/>
    </source>
</evidence>
<keyword evidence="5 10" id="KW-0812">Transmembrane</keyword>
<evidence type="ECO:0000256" key="6">
    <source>
        <dbReference type="ARBA" id="ARBA00022989"/>
    </source>
</evidence>
<evidence type="ECO:0000256" key="1">
    <source>
        <dbReference type="ARBA" id="ARBA00004651"/>
    </source>
</evidence>
<evidence type="ECO:0000256" key="4">
    <source>
        <dbReference type="ARBA" id="ARBA00022475"/>
    </source>
</evidence>
<keyword evidence="7 10" id="KW-0472">Membrane</keyword>
<dbReference type="GO" id="GO:0015297">
    <property type="term" value="F:antiporter activity"/>
    <property type="evidence" value="ECO:0007669"/>
    <property type="project" value="UniProtKB-KW"/>
</dbReference>
<feature type="transmembrane region" description="Helical" evidence="10">
    <location>
        <begin position="90"/>
        <end position="110"/>
    </location>
</feature>
<dbReference type="NCBIfam" id="TIGR00931">
    <property type="entry name" value="antiport_nhaC"/>
    <property type="match status" value="1"/>
</dbReference>
<dbReference type="Pfam" id="PF03553">
    <property type="entry name" value="Na_H_antiporter"/>
    <property type="match status" value="1"/>
</dbReference>
<accession>A0A2T0LU91</accession>
<reference evidence="12 13" key="1">
    <citation type="submission" date="2018-03" db="EMBL/GenBank/DDBJ databases">
        <title>Genomic Encyclopedia of Type Strains, Phase III (KMG-III): the genomes of soil and plant-associated and newly described type strains.</title>
        <authorList>
            <person name="Whitman W."/>
        </authorList>
    </citation>
    <scope>NUCLEOTIDE SEQUENCE [LARGE SCALE GENOMIC DNA]</scope>
    <source>
        <strain evidence="12 13">CGMCC 4.7104</strain>
    </source>
</reference>
<comment type="caution">
    <text evidence="12">The sequence shown here is derived from an EMBL/GenBank/DDBJ whole genome shotgun (WGS) entry which is preliminary data.</text>
</comment>
<comment type="similarity">
    <text evidence="8">Belongs to the NhaC Na(+)/H(+) (TC 2.A.35) antiporter family.</text>
</comment>
<feature type="region of interest" description="Disordered" evidence="9">
    <location>
        <begin position="29"/>
        <end position="55"/>
    </location>
</feature>
<keyword evidence="2" id="KW-0813">Transport</keyword>
<feature type="transmembrane region" description="Helical" evidence="10">
    <location>
        <begin position="163"/>
        <end position="180"/>
    </location>
</feature>
<feature type="transmembrane region" description="Helical" evidence="10">
    <location>
        <begin position="383"/>
        <end position="401"/>
    </location>
</feature>
<proteinExistence type="inferred from homology"/>